<protein>
    <submittedName>
        <fullName evidence="3">Leucine-rich repeat domain-containing protein</fullName>
    </submittedName>
</protein>
<organism evidence="3 4">
    <name type="scientific">Flavivirga jejuensis</name>
    <dbReference type="NCBI Taxonomy" id="870487"/>
    <lineage>
        <taxon>Bacteria</taxon>
        <taxon>Pseudomonadati</taxon>
        <taxon>Bacteroidota</taxon>
        <taxon>Flavobacteriia</taxon>
        <taxon>Flavobacteriales</taxon>
        <taxon>Flavobacteriaceae</taxon>
        <taxon>Flavivirga</taxon>
    </lineage>
</organism>
<dbReference type="InterPro" id="IPR032675">
    <property type="entry name" value="LRR_dom_sf"/>
</dbReference>
<name>A0ABT8WJW4_9FLAO</name>
<dbReference type="InterPro" id="IPR053139">
    <property type="entry name" value="Surface_bspA-like"/>
</dbReference>
<dbReference type="PANTHER" id="PTHR45661:SF3">
    <property type="entry name" value="IG-LIKE DOMAIN-CONTAINING PROTEIN"/>
    <property type="match status" value="1"/>
</dbReference>
<dbReference type="Proteomes" id="UP001176806">
    <property type="component" value="Unassembled WGS sequence"/>
</dbReference>
<evidence type="ECO:0000256" key="2">
    <source>
        <dbReference type="SAM" id="SignalP"/>
    </source>
</evidence>
<feature type="chain" id="PRO_5046823894" evidence="2">
    <location>
        <begin position="24"/>
        <end position="585"/>
    </location>
</feature>
<dbReference type="Pfam" id="PF13306">
    <property type="entry name" value="LRR_5"/>
    <property type="match status" value="2"/>
</dbReference>
<gene>
    <name evidence="3" type="ORF">Q4Q40_03525</name>
</gene>
<sequence length="585" mass="62193">MKKITLVITLLFNAVLFSQTTFTVNDFEYTVTDNTNLTVKVTDYTGSSLDVNIPIAVIYDAKDYRVSSIGEGAFEQKGLTSVTIPTGVTSIGDGAFILNNLTSVTIPYALTSIGKLAFAYNNLEGVIIPNNVTSIGELAFSNNSLTSVISKSTNPATLSENVFDDNNAIDLTIPTGREQKYKDANWTGFNSYIEGFTFTIDNIEYTLTDGVNLTVEVTGYTGLGGDVNIPNLVNDGTNNYSVTSIGLSAFASSNLTSVTIPNTVTSIKILAFAYNPLESVTIPNGVTSIEGYAFFNNDFLTSVTIPNTVTHIGERAFHNSDLTSVTIPDSVTYIGSSAFAENNLGTITIGSGVTYIGEKVFAENTSLTSVTIPDNVTYIGSSAFAENNNLGTITIGSGVTHIGEMAFHSSALTNVTIPDNVTYIGSSAFAENNNLGTITIGSGVTHIGEKAFSGNTSLTSVISKSTNPATLPADAFDNRNNIDLTTPTGTELNYTNANWTGFKNSTLSIDSMSLKNKLTIVNTAHGIRVNTANDILIEKLVVFNMSGVHILTSKETTISTSTLAHGVYILQVTTNKGRTAKKFLN</sequence>
<keyword evidence="4" id="KW-1185">Reference proteome</keyword>
<dbReference type="SUPFAM" id="SSF52058">
    <property type="entry name" value="L domain-like"/>
    <property type="match status" value="1"/>
</dbReference>
<feature type="signal peptide" evidence="2">
    <location>
        <begin position="1"/>
        <end position="23"/>
    </location>
</feature>
<evidence type="ECO:0000256" key="1">
    <source>
        <dbReference type="ARBA" id="ARBA00022729"/>
    </source>
</evidence>
<reference evidence="3" key="1">
    <citation type="submission" date="2023-07" db="EMBL/GenBank/DDBJ databases">
        <title>Two novel species in the genus Flavivirga.</title>
        <authorList>
            <person name="Kwon K."/>
        </authorList>
    </citation>
    <scope>NUCLEOTIDE SEQUENCE</scope>
    <source>
        <strain evidence="3">KACC 14158</strain>
    </source>
</reference>
<keyword evidence="1 2" id="KW-0732">Signal</keyword>
<dbReference type="InterPro" id="IPR026444">
    <property type="entry name" value="Secre_tail"/>
</dbReference>
<comment type="caution">
    <text evidence="3">The sequence shown here is derived from an EMBL/GenBank/DDBJ whole genome shotgun (WGS) entry which is preliminary data.</text>
</comment>
<accession>A0ABT8WJW4</accession>
<proteinExistence type="predicted"/>
<dbReference type="PANTHER" id="PTHR45661">
    <property type="entry name" value="SURFACE ANTIGEN"/>
    <property type="match status" value="1"/>
</dbReference>
<dbReference type="NCBIfam" id="TIGR04183">
    <property type="entry name" value="Por_Secre_tail"/>
    <property type="match status" value="1"/>
</dbReference>
<evidence type="ECO:0000313" key="3">
    <source>
        <dbReference type="EMBL" id="MDO5973242.1"/>
    </source>
</evidence>
<dbReference type="RefSeq" id="WP_303300319.1">
    <property type="nucleotide sequence ID" value="NZ_BAABDA010000042.1"/>
</dbReference>
<dbReference type="Gene3D" id="3.80.10.10">
    <property type="entry name" value="Ribonuclease Inhibitor"/>
    <property type="match status" value="4"/>
</dbReference>
<dbReference type="InterPro" id="IPR026906">
    <property type="entry name" value="LRR_5"/>
</dbReference>
<dbReference type="EMBL" id="JAUOEL010000001">
    <property type="protein sequence ID" value="MDO5973242.1"/>
    <property type="molecule type" value="Genomic_DNA"/>
</dbReference>
<evidence type="ECO:0000313" key="4">
    <source>
        <dbReference type="Proteomes" id="UP001176806"/>
    </source>
</evidence>